<dbReference type="PANTHER" id="PTHR33694:SF1">
    <property type="entry name" value="UDP-3-O-ACYL-N-ACETYLGLUCOSAMINE DEACETYLASE 1, MITOCHONDRIAL-RELATED"/>
    <property type="match status" value="1"/>
</dbReference>
<dbReference type="InterPro" id="IPR020568">
    <property type="entry name" value="Ribosomal_Su5_D2-typ_SF"/>
</dbReference>
<dbReference type="InterPro" id="IPR011334">
    <property type="entry name" value="UDP-acyl_GlcNac_deAcase_C"/>
</dbReference>
<evidence type="ECO:0000256" key="4">
    <source>
        <dbReference type="ARBA" id="ARBA00012745"/>
    </source>
</evidence>
<reference evidence="13" key="2">
    <citation type="submission" date="2020-09" db="EMBL/GenBank/DDBJ databases">
        <authorList>
            <person name="Sun Q."/>
            <person name="Zhou Y."/>
        </authorList>
    </citation>
    <scope>NUCLEOTIDE SEQUENCE</scope>
    <source>
        <strain evidence="13">CGMCC 1.15254</strain>
    </source>
</reference>
<reference evidence="13" key="1">
    <citation type="journal article" date="2014" name="Int. J. Syst. Evol. Microbiol.">
        <title>Complete genome sequence of Corynebacterium casei LMG S-19264T (=DSM 44701T), isolated from a smear-ripened cheese.</title>
        <authorList>
            <consortium name="US DOE Joint Genome Institute (JGI-PGF)"/>
            <person name="Walter F."/>
            <person name="Albersmeier A."/>
            <person name="Kalinowski J."/>
            <person name="Ruckert C."/>
        </authorList>
    </citation>
    <scope>NUCLEOTIDE SEQUENCE</scope>
    <source>
        <strain evidence="13">CGMCC 1.15254</strain>
    </source>
</reference>
<dbReference type="GO" id="GO:0016020">
    <property type="term" value="C:membrane"/>
    <property type="evidence" value="ECO:0007669"/>
    <property type="project" value="GOC"/>
</dbReference>
<name>A0A917FCE6_9PROT</name>
<evidence type="ECO:0000256" key="11">
    <source>
        <dbReference type="ARBA" id="ARBA00024535"/>
    </source>
</evidence>
<evidence type="ECO:0000256" key="10">
    <source>
        <dbReference type="ARBA" id="ARBA00023098"/>
    </source>
</evidence>
<evidence type="ECO:0000313" key="13">
    <source>
        <dbReference type="EMBL" id="GGF61834.1"/>
    </source>
</evidence>
<evidence type="ECO:0000256" key="1">
    <source>
        <dbReference type="ARBA" id="ARBA00001947"/>
    </source>
</evidence>
<evidence type="ECO:0000256" key="9">
    <source>
        <dbReference type="ARBA" id="ARBA00022833"/>
    </source>
</evidence>
<keyword evidence="9 12" id="KW-0862">Zinc</keyword>
<organism evidence="13 14">
    <name type="scientific">Terasakiella brassicae</name>
    <dbReference type="NCBI Taxonomy" id="1634917"/>
    <lineage>
        <taxon>Bacteria</taxon>
        <taxon>Pseudomonadati</taxon>
        <taxon>Pseudomonadota</taxon>
        <taxon>Alphaproteobacteria</taxon>
        <taxon>Rhodospirillales</taxon>
        <taxon>Terasakiellaceae</taxon>
        <taxon>Terasakiella</taxon>
    </lineage>
</organism>
<keyword evidence="14" id="KW-1185">Reference proteome</keyword>
<protein>
    <recommendedName>
        <fullName evidence="4 12">UDP-3-O-acyl-N-acetylglucosamine deacetylase</fullName>
        <shortName evidence="12">UDP-3-O-acyl-GlcNAc deacetylase</shortName>
        <ecNumber evidence="4 12">3.5.1.108</ecNumber>
    </recommendedName>
    <alternativeName>
        <fullName evidence="12">UDP-3-O-[R-3-hydroxymyristoyl]-N-acetylglucosamine deacetylase</fullName>
    </alternativeName>
</protein>
<dbReference type="RefSeq" id="WP_188663343.1">
    <property type="nucleotide sequence ID" value="NZ_BMHV01000008.1"/>
</dbReference>
<dbReference type="Proteomes" id="UP000632498">
    <property type="component" value="Unassembled WGS sequence"/>
</dbReference>
<feature type="binding site" evidence="12">
    <location>
        <position position="248"/>
    </location>
    <ligand>
        <name>Zn(2+)</name>
        <dbReference type="ChEBI" id="CHEBI:29105"/>
    </ligand>
</feature>
<dbReference type="GO" id="GO:0046872">
    <property type="term" value="F:metal ion binding"/>
    <property type="evidence" value="ECO:0007669"/>
    <property type="project" value="UniProtKB-KW"/>
</dbReference>
<dbReference type="SUPFAM" id="SSF54211">
    <property type="entry name" value="Ribosomal protein S5 domain 2-like"/>
    <property type="match status" value="2"/>
</dbReference>
<keyword evidence="5 12" id="KW-0444">Lipid biosynthesis</keyword>
<keyword evidence="10 12" id="KW-0443">Lipid metabolism</keyword>
<dbReference type="EMBL" id="BMHV01000008">
    <property type="protein sequence ID" value="GGF61834.1"/>
    <property type="molecule type" value="Genomic_DNA"/>
</dbReference>
<dbReference type="NCBIfam" id="TIGR00325">
    <property type="entry name" value="lpxC"/>
    <property type="match status" value="1"/>
</dbReference>
<comment type="cofactor">
    <cofactor evidence="1 12">
        <name>Zn(2+)</name>
        <dbReference type="ChEBI" id="CHEBI:29105"/>
    </cofactor>
</comment>
<feature type="binding site" evidence="12">
    <location>
        <position position="252"/>
    </location>
    <ligand>
        <name>Zn(2+)</name>
        <dbReference type="ChEBI" id="CHEBI:29105"/>
    </ligand>
</feature>
<evidence type="ECO:0000256" key="12">
    <source>
        <dbReference type="HAMAP-Rule" id="MF_00388"/>
    </source>
</evidence>
<dbReference type="Gene3D" id="3.30.1700.10">
    <property type="entry name" value="lpxc deacetylase, domain 2"/>
    <property type="match status" value="1"/>
</dbReference>
<evidence type="ECO:0000256" key="7">
    <source>
        <dbReference type="ARBA" id="ARBA00022723"/>
    </source>
</evidence>
<dbReference type="GO" id="GO:0103117">
    <property type="term" value="F:UDP-3-O-acyl-N-acetylglucosamine deacetylase activity"/>
    <property type="evidence" value="ECO:0007669"/>
    <property type="project" value="UniProtKB-UniRule"/>
</dbReference>
<keyword evidence="6 12" id="KW-0441">Lipid A biosynthesis</keyword>
<dbReference type="InterPro" id="IPR004463">
    <property type="entry name" value="UDP-acyl_GlcNac_deAcase"/>
</dbReference>
<keyword evidence="7 12" id="KW-0479">Metal-binding</keyword>
<comment type="pathway">
    <text evidence="3 12">Glycolipid biosynthesis; lipid IV(A) biosynthesis; lipid IV(A) from (3R)-3-hydroxytetradecanoyl-[acyl-carrier-protein] and UDP-N-acetyl-alpha-D-glucosamine: step 2/6.</text>
</comment>
<dbReference type="PANTHER" id="PTHR33694">
    <property type="entry name" value="UDP-3-O-ACYL-N-ACETYLGLUCOSAMINE DEACETYLASE 1, MITOCHONDRIAL-RELATED"/>
    <property type="match status" value="1"/>
</dbReference>
<dbReference type="AlphaFoldDB" id="A0A917FCE6"/>
<evidence type="ECO:0000256" key="3">
    <source>
        <dbReference type="ARBA" id="ARBA00005002"/>
    </source>
</evidence>
<evidence type="ECO:0000256" key="8">
    <source>
        <dbReference type="ARBA" id="ARBA00022801"/>
    </source>
</evidence>
<keyword evidence="8 12" id="KW-0378">Hydrolase</keyword>
<evidence type="ECO:0000256" key="6">
    <source>
        <dbReference type="ARBA" id="ARBA00022556"/>
    </source>
</evidence>
<comment type="catalytic activity">
    <reaction evidence="11 12">
        <text>a UDP-3-O-[(3R)-3-hydroxyacyl]-N-acetyl-alpha-D-glucosamine + H2O = a UDP-3-O-[(3R)-3-hydroxyacyl]-alpha-D-glucosamine + acetate</text>
        <dbReference type="Rhea" id="RHEA:67816"/>
        <dbReference type="ChEBI" id="CHEBI:15377"/>
        <dbReference type="ChEBI" id="CHEBI:30089"/>
        <dbReference type="ChEBI" id="CHEBI:137740"/>
        <dbReference type="ChEBI" id="CHEBI:173225"/>
        <dbReference type="EC" id="3.5.1.108"/>
    </reaction>
</comment>
<comment type="similarity">
    <text evidence="12">Belongs to the LpxC family.</text>
</comment>
<evidence type="ECO:0000256" key="5">
    <source>
        <dbReference type="ARBA" id="ARBA00022516"/>
    </source>
</evidence>
<dbReference type="EC" id="3.5.1.108" evidence="4 12"/>
<proteinExistence type="inferred from homology"/>
<evidence type="ECO:0000256" key="2">
    <source>
        <dbReference type="ARBA" id="ARBA00002923"/>
    </source>
</evidence>
<feature type="active site" description="Proton donor" evidence="12">
    <location>
        <position position="275"/>
    </location>
</feature>
<dbReference type="HAMAP" id="MF_00388">
    <property type="entry name" value="LpxC"/>
    <property type="match status" value="1"/>
</dbReference>
<dbReference type="GO" id="GO:0009245">
    <property type="term" value="P:lipid A biosynthetic process"/>
    <property type="evidence" value="ECO:0007669"/>
    <property type="project" value="UniProtKB-UniRule"/>
</dbReference>
<dbReference type="Pfam" id="PF03331">
    <property type="entry name" value="LpxC"/>
    <property type="match status" value="1"/>
</dbReference>
<feature type="binding site" evidence="12">
    <location>
        <position position="91"/>
    </location>
    <ligand>
        <name>Zn(2+)</name>
        <dbReference type="ChEBI" id="CHEBI:29105"/>
    </ligand>
</feature>
<sequence>MTNIKNQKASKVLRQKTLKTAINCSGIALHSGEKVSITLKPAPADSGIIFKRIDIAGGGAEIKATYDNVVETTLCTKIGNSDGVTIATIEHLMAAISGCAIDNLLIEINGPEMPVMDGSAAPFVFLIECAGTLEQDAPRKAIRIEKNVSIDEKDRFAGFQPCKGSILDFTIDFDNPAIARQEHSVHMGRGVFKDELSRARTFGFLHEVEYMRANGLARGGSLDNAVVVSADGIMNEEGLRFENEFVRHKILDAVGDLALAGLPIIGRYTGICSGHYLNNQLLHALMADQDAWSIVPMTQDDLDGAYVEQRNAAKSA</sequence>
<evidence type="ECO:0000313" key="14">
    <source>
        <dbReference type="Proteomes" id="UP000632498"/>
    </source>
</evidence>
<dbReference type="InterPro" id="IPR015870">
    <property type="entry name" value="UDP-acyl_N-AcGlcN_deAcase_N"/>
</dbReference>
<gene>
    <name evidence="12 13" type="primary">lpxC</name>
    <name evidence="13" type="ORF">GCM10011332_14620</name>
</gene>
<accession>A0A917FCE6</accession>
<comment type="caution">
    <text evidence="13">The sequence shown here is derived from an EMBL/GenBank/DDBJ whole genome shotgun (WGS) entry which is preliminary data.</text>
</comment>
<comment type="function">
    <text evidence="2 12">Catalyzes the hydrolysis of UDP-3-O-myristoyl-N-acetylglucosamine to form UDP-3-O-myristoylglucosamine and acetate, the committed step in lipid A biosynthesis.</text>
</comment>
<dbReference type="Gene3D" id="3.30.230.20">
    <property type="entry name" value="lpxc deacetylase, domain 1"/>
    <property type="match status" value="1"/>
</dbReference>